<dbReference type="Gene3D" id="1.10.10.60">
    <property type="entry name" value="Homeodomain-like"/>
    <property type="match status" value="1"/>
</dbReference>
<dbReference type="InterPro" id="IPR009057">
    <property type="entry name" value="Homeodomain-like_sf"/>
</dbReference>
<feature type="domain" description="GAF" evidence="1">
    <location>
        <begin position="66"/>
        <end position="199"/>
    </location>
</feature>
<feature type="domain" description="DNA binding HTH" evidence="2">
    <location>
        <begin position="276"/>
        <end position="315"/>
    </location>
</feature>
<dbReference type="SUPFAM" id="SSF55781">
    <property type="entry name" value="GAF domain-like"/>
    <property type="match status" value="1"/>
</dbReference>
<protein>
    <submittedName>
        <fullName evidence="3">Helix-turn-helix domain-containing protein</fullName>
    </submittedName>
</protein>
<dbReference type="InterPro" id="IPR003018">
    <property type="entry name" value="GAF"/>
</dbReference>
<reference evidence="3 4" key="1">
    <citation type="submission" date="2023-08" db="EMBL/GenBank/DDBJ databases">
        <title>Implementing the SeqCode for naming new Mesorhizobium species isolated from Vachellia karroo root nodules.</title>
        <authorList>
            <person name="Van Lill M."/>
        </authorList>
    </citation>
    <scope>NUCLEOTIDE SEQUENCE [LARGE SCALE GENOMIC DNA]</scope>
    <source>
        <strain evidence="3 4">VK24D</strain>
    </source>
</reference>
<keyword evidence="4" id="KW-1185">Reference proteome</keyword>
<dbReference type="Pfam" id="PF01590">
    <property type="entry name" value="GAF"/>
    <property type="match status" value="1"/>
</dbReference>
<dbReference type="PRINTS" id="PR01590">
    <property type="entry name" value="HTHFIS"/>
</dbReference>
<gene>
    <name evidence="3" type="ORF">RFN28_23910</name>
</gene>
<name>A0ABU4Y3G6_9HYPH</name>
<dbReference type="Pfam" id="PF02954">
    <property type="entry name" value="HTH_8"/>
    <property type="match status" value="1"/>
</dbReference>
<accession>A0ABU4Y3G6</accession>
<sequence>MGEELSGHHADRIQAAIASDAAAKSALVASWRRSSNLHRLDPADCSPPRYLSETELREARQRIEPLIRVAQSSLDRLYLAVGGVGCCVLLADREGVPVERRGAPTDDKTFHAWGLWTGSVWNEESQGTNGIGTCLVEQRPLTIHRDQHFHTRNTGLSCTTAPIHDHEGELVAALDVSSCRADLTEAFTNLISVAVVDAARRIEAENFRMAFPKARIVLAPATEKNSGALIAVDADDLVIGATRSAQLALGITRKSLQKPIPAADLLGWTPSGTEVLAEAERGVLQRALARTGGNVSAAAEALGISRATLHRKLNRLDVHKSH</sequence>
<dbReference type="RefSeq" id="WP_320289677.1">
    <property type="nucleotide sequence ID" value="NZ_JAVIIW010000032.1"/>
</dbReference>
<evidence type="ECO:0000313" key="3">
    <source>
        <dbReference type="EMBL" id="MDX8481484.1"/>
    </source>
</evidence>
<dbReference type="Proteomes" id="UP001287059">
    <property type="component" value="Unassembled WGS sequence"/>
</dbReference>
<dbReference type="Gene3D" id="3.30.450.40">
    <property type="match status" value="1"/>
</dbReference>
<organism evidence="3 4">
    <name type="scientific">Mesorhizobium album</name>
    <dbReference type="NCBI Taxonomy" id="3072314"/>
    <lineage>
        <taxon>Bacteria</taxon>
        <taxon>Pseudomonadati</taxon>
        <taxon>Pseudomonadota</taxon>
        <taxon>Alphaproteobacteria</taxon>
        <taxon>Hyphomicrobiales</taxon>
        <taxon>Phyllobacteriaceae</taxon>
        <taxon>Mesorhizobium</taxon>
    </lineage>
</organism>
<comment type="caution">
    <text evidence="3">The sequence shown here is derived from an EMBL/GenBank/DDBJ whole genome shotgun (WGS) entry which is preliminary data.</text>
</comment>
<evidence type="ECO:0000259" key="1">
    <source>
        <dbReference type="Pfam" id="PF01590"/>
    </source>
</evidence>
<dbReference type="SUPFAM" id="SSF46689">
    <property type="entry name" value="Homeodomain-like"/>
    <property type="match status" value="1"/>
</dbReference>
<evidence type="ECO:0000313" key="4">
    <source>
        <dbReference type="Proteomes" id="UP001287059"/>
    </source>
</evidence>
<evidence type="ECO:0000259" key="2">
    <source>
        <dbReference type="Pfam" id="PF02954"/>
    </source>
</evidence>
<dbReference type="InterPro" id="IPR029016">
    <property type="entry name" value="GAF-like_dom_sf"/>
</dbReference>
<dbReference type="InterPro" id="IPR002197">
    <property type="entry name" value="HTH_Fis"/>
</dbReference>
<proteinExistence type="predicted"/>
<dbReference type="EMBL" id="JAVIIW010000032">
    <property type="protein sequence ID" value="MDX8481484.1"/>
    <property type="molecule type" value="Genomic_DNA"/>
</dbReference>